<dbReference type="Gene3D" id="3.90.550.10">
    <property type="entry name" value="Spore Coat Polysaccharide Biosynthesis Protein SpsA, Chain A"/>
    <property type="match status" value="1"/>
</dbReference>
<dbReference type="PANTHER" id="PTHR43685:SF2">
    <property type="entry name" value="GLYCOSYLTRANSFERASE 2-LIKE DOMAIN-CONTAINING PROTEIN"/>
    <property type="match status" value="1"/>
</dbReference>
<sequence>MIRTTILVPTYNAEKTISETLKSVEKYLKIKHNIATVYIADDCSTDLTLSKCKETWRHENTELIILNSDTNLGERGNVNRAIAKLKNNYDWVLLLHADDLAKHNWLDEMCTAIERAASNIASISSSYDVLHLNNKIECGENQNTTTIIEGNQKSIKDTLISGTWWHISGCAINLRLFLLSGGFHNHMPQYGDMEWVLRTFDLGFGIMYISKSLTIYRQIDSSVSSKSFKTHIDIYEFANLIINYQNLFSKAELRKIYFKFNKQLFSRNIRALINRDGQRLKSSAKMSAYLFKLFFFTKEPKINFRDNNFING</sequence>
<dbReference type="InterPro" id="IPR001173">
    <property type="entry name" value="Glyco_trans_2-like"/>
</dbReference>
<gene>
    <name evidence="2" type="ORF">O0955_11890</name>
</gene>
<keyword evidence="3" id="KW-1185">Reference proteome</keyword>
<dbReference type="InterPro" id="IPR050834">
    <property type="entry name" value="Glycosyltransf_2"/>
</dbReference>
<evidence type="ECO:0000313" key="2">
    <source>
        <dbReference type="EMBL" id="MCZ4244703.1"/>
    </source>
</evidence>
<dbReference type="EMBL" id="JAPWGM010000003">
    <property type="protein sequence ID" value="MCZ4244703.1"/>
    <property type="molecule type" value="Genomic_DNA"/>
</dbReference>
<dbReference type="Pfam" id="PF00535">
    <property type="entry name" value="Glycos_transf_2"/>
    <property type="match status" value="1"/>
</dbReference>
<dbReference type="PANTHER" id="PTHR43685">
    <property type="entry name" value="GLYCOSYLTRANSFERASE"/>
    <property type="match status" value="1"/>
</dbReference>
<proteinExistence type="predicted"/>
<feature type="domain" description="Glycosyltransferase 2-like" evidence="1">
    <location>
        <begin position="5"/>
        <end position="159"/>
    </location>
</feature>
<protein>
    <submittedName>
        <fullName evidence="2">Glycosyltransferase family A protein</fullName>
    </submittedName>
</protein>
<dbReference type="InterPro" id="IPR029044">
    <property type="entry name" value="Nucleotide-diphossugar_trans"/>
</dbReference>
<accession>A0ABT4L9X0</accession>
<reference evidence="2" key="1">
    <citation type="submission" date="2022-12" db="EMBL/GenBank/DDBJ databases">
        <title>Genome sequence of HCMS5-2.</title>
        <authorList>
            <person name="Woo H."/>
        </authorList>
    </citation>
    <scope>NUCLEOTIDE SEQUENCE</scope>
    <source>
        <strain evidence="2">HCMS5-2</strain>
    </source>
</reference>
<dbReference type="Proteomes" id="UP001144347">
    <property type="component" value="Unassembled WGS sequence"/>
</dbReference>
<organism evidence="2 3">
    <name type="scientific">Pedobacter punctiformis</name>
    <dbReference type="NCBI Taxonomy" id="3004097"/>
    <lineage>
        <taxon>Bacteria</taxon>
        <taxon>Pseudomonadati</taxon>
        <taxon>Bacteroidota</taxon>
        <taxon>Sphingobacteriia</taxon>
        <taxon>Sphingobacteriales</taxon>
        <taxon>Sphingobacteriaceae</taxon>
        <taxon>Pedobacter</taxon>
    </lineage>
</organism>
<dbReference type="SUPFAM" id="SSF53448">
    <property type="entry name" value="Nucleotide-diphospho-sugar transferases"/>
    <property type="match status" value="1"/>
</dbReference>
<dbReference type="CDD" id="cd00761">
    <property type="entry name" value="Glyco_tranf_GTA_type"/>
    <property type="match status" value="1"/>
</dbReference>
<evidence type="ECO:0000313" key="3">
    <source>
        <dbReference type="Proteomes" id="UP001144347"/>
    </source>
</evidence>
<name>A0ABT4L9X0_9SPHI</name>
<dbReference type="RefSeq" id="WP_269427756.1">
    <property type="nucleotide sequence ID" value="NZ_JAPWGM010000003.1"/>
</dbReference>
<evidence type="ECO:0000259" key="1">
    <source>
        <dbReference type="Pfam" id="PF00535"/>
    </source>
</evidence>
<comment type="caution">
    <text evidence="2">The sequence shown here is derived from an EMBL/GenBank/DDBJ whole genome shotgun (WGS) entry which is preliminary data.</text>
</comment>